<accession>A0A3T0TUK2</accession>
<dbReference type="EMBL" id="CP033058">
    <property type="protein sequence ID" value="AZZ65636.1"/>
    <property type="molecule type" value="Genomic_DNA"/>
</dbReference>
<evidence type="ECO:0000313" key="2">
    <source>
        <dbReference type="EMBL" id="AZZ65636.1"/>
    </source>
</evidence>
<protein>
    <submittedName>
        <fullName evidence="2">Uncharacterized protein</fullName>
    </submittedName>
</protein>
<dbReference type="KEGG" id="mphc:DMC14_002475"/>
<evidence type="ECO:0000313" key="3">
    <source>
        <dbReference type="Proteomes" id="UP000256585"/>
    </source>
</evidence>
<keyword evidence="1" id="KW-0812">Transmembrane</keyword>
<feature type="transmembrane region" description="Helical" evidence="1">
    <location>
        <begin position="67"/>
        <end position="95"/>
    </location>
</feature>
<keyword evidence="1" id="KW-0472">Membrane</keyword>
<dbReference type="AlphaFoldDB" id="A0A3T0TUK2"/>
<sequence>MENFVRIFFVVIGFMASIYIFTIGIILFTKNLKRVFHRVAYCALSGLLPISVYELSLLVNSARVGDYTWLSISIILLIFIIASSVIFMIAGIMNVQRSKTNKNNK</sequence>
<keyword evidence="3" id="KW-1185">Reference proteome</keyword>
<feature type="transmembrane region" description="Helical" evidence="1">
    <location>
        <begin position="6"/>
        <end position="28"/>
    </location>
</feature>
<keyword evidence="1" id="KW-1133">Transmembrane helix</keyword>
<evidence type="ECO:0000256" key="1">
    <source>
        <dbReference type="SAM" id="Phobius"/>
    </source>
</evidence>
<gene>
    <name evidence="2" type="ORF">DMC14_002475</name>
</gene>
<organism evidence="2 3">
    <name type="scientific">Metamycoplasma phocicerebrale</name>
    <dbReference type="NCBI Taxonomy" id="142649"/>
    <lineage>
        <taxon>Bacteria</taxon>
        <taxon>Bacillati</taxon>
        <taxon>Mycoplasmatota</taxon>
        <taxon>Mycoplasmoidales</taxon>
        <taxon>Metamycoplasmataceae</taxon>
        <taxon>Metamycoplasma</taxon>
    </lineage>
</organism>
<dbReference type="RefSeq" id="WP_116171538.1">
    <property type="nucleotide sequence ID" value="NZ_CP033058.2"/>
</dbReference>
<name>A0A3T0TUK2_9BACT</name>
<feature type="transmembrane region" description="Helical" evidence="1">
    <location>
        <begin position="35"/>
        <end position="55"/>
    </location>
</feature>
<reference evidence="2" key="1">
    <citation type="submission" date="2019-03" db="EMBL/GenBank/DDBJ databases">
        <title>Draft Sequence and Annotation of the Mycoplasma phocicerebrale Strain 1049T Genome.</title>
        <authorList>
            <person name="Frasca S.Jr."/>
            <person name="Kutish G.F."/>
            <person name="Castellanos Gell J."/>
            <person name="Michaels D.L."/>
            <person name="Brown D.R."/>
        </authorList>
    </citation>
    <scope>NUCLEOTIDE SEQUENCE</scope>
    <source>
        <strain evidence="2">1049</strain>
    </source>
</reference>
<proteinExistence type="predicted"/>
<dbReference type="Proteomes" id="UP000256585">
    <property type="component" value="Chromosome"/>
</dbReference>